<dbReference type="InterPro" id="IPR009318">
    <property type="entry name" value="Gustatory_rcpt"/>
</dbReference>
<feature type="transmembrane region" description="Helical" evidence="10">
    <location>
        <begin position="313"/>
        <end position="338"/>
    </location>
</feature>
<gene>
    <name evidence="11" type="ORF">GE061_018282</name>
</gene>
<dbReference type="Pfam" id="PF06151">
    <property type="entry name" value="Trehalose_recp"/>
    <property type="match status" value="1"/>
</dbReference>
<feature type="transmembrane region" description="Helical" evidence="10">
    <location>
        <begin position="156"/>
        <end position="177"/>
    </location>
</feature>
<feature type="transmembrane region" description="Helical" evidence="10">
    <location>
        <begin position="281"/>
        <end position="301"/>
    </location>
</feature>
<name>A0A8S9XEU6_APOLU</name>
<evidence type="ECO:0000256" key="2">
    <source>
        <dbReference type="ARBA" id="ARBA00005327"/>
    </source>
</evidence>
<evidence type="ECO:0000313" key="11">
    <source>
        <dbReference type="EMBL" id="KAF6207044.1"/>
    </source>
</evidence>
<feature type="transmembrane region" description="Helical" evidence="10">
    <location>
        <begin position="72"/>
        <end position="98"/>
    </location>
</feature>
<dbReference type="PANTHER" id="PTHR21421">
    <property type="entry name" value="GUSTATORY RECEPTOR"/>
    <property type="match status" value="1"/>
</dbReference>
<comment type="similarity">
    <text evidence="2">Belongs to the insect chemoreceptor superfamily. Gustatory receptor (GR) family. Gr5a subfamily.</text>
</comment>
<proteinExistence type="inferred from homology"/>
<comment type="function">
    <text evidence="8">Plays a role in the sugar gustatory response.</text>
</comment>
<accession>A0A8S9XEU6</accession>
<evidence type="ECO:0000256" key="9">
    <source>
        <dbReference type="SAM" id="MobiDB-lite"/>
    </source>
</evidence>
<evidence type="ECO:0000256" key="8">
    <source>
        <dbReference type="PIRNR" id="PIRNR038981"/>
    </source>
</evidence>
<dbReference type="Proteomes" id="UP000466442">
    <property type="component" value="Unassembled WGS sequence"/>
</dbReference>
<dbReference type="OrthoDB" id="5800391at2759"/>
<keyword evidence="7 8" id="KW-0675">Receptor</keyword>
<sequence>MSTKSKSNVKEFLPENTSTSNKRRKTCNLKRSSTERVHRSLRPVLMLAQLIGILPLSGVLGADHSQLKYSKWGLKSIVSILLLTATSCMVLPTLRYILLKGLDYKTAGEIMFNVSTGLSIIAFHSLAGRWKALMERWAVVEDAMSGLPTVNVSGKITILTAYVICASLCEHFLAVLFKKSPCTTGLEQYYKESFKSLFSVTDFAVWKGLTVSGLYFFFTSAWNFMDLFLMTLSIALSAKFKQLSLELESVMHLDMDTNYWTKIRETYNKLALLTKLVDEHISPLILISFTSNLCFICLQLLHTIEPVQSIPKMIYSIISFCHLLFRACSVCLTAAGVYDKSKAPMKILFSVPSSSYNIEVQRLTLQVAFENLSLTGCRFFCVTRTLLLTVAGTIATYEIVLLQFNNVSPDYSPTELNCSEFNRD</sequence>
<keyword evidence="6 10" id="KW-0472">Membrane</keyword>
<comment type="subcellular location">
    <subcellularLocation>
        <location evidence="1">Cell membrane</location>
        <topology evidence="1">Multi-pass membrane protein</topology>
    </subcellularLocation>
</comment>
<reference evidence="11" key="1">
    <citation type="journal article" date="2021" name="Mol. Ecol. Resour.">
        <title>Apolygus lucorum genome provides insights into omnivorousness and mesophyll feeding.</title>
        <authorList>
            <person name="Liu Y."/>
            <person name="Liu H."/>
            <person name="Wang H."/>
            <person name="Huang T."/>
            <person name="Liu B."/>
            <person name="Yang B."/>
            <person name="Yin L."/>
            <person name="Li B."/>
            <person name="Zhang Y."/>
            <person name="Zhang S."/>
            <person name="Jiang F."/>
            <person name="Zhang X."/>
            <person name="Ren Y."/>
            <person name="Wang B."/>
            <person name="Wang S."/>
            <person name="Lu Y."/>
            <person name="Wu K."/>
            <person name="Fan W."/>
            <person name="Wang G."/>
        </authorList>
    </citation>
    <scope>NUCLEOTIDE SEQUENCE</scope>
    <source>
        <strain evidence="11">12Hb</strain>
    </source>
</reference>
<keyword evidence="12" id="KW-1185">Reference proteome</keyword>
<keyword evidence="5 10" id="KW-1133">Transmembrane helix</keyword>
<comment type="caution">
    <text evidence="11">The sequence shown here is derived from an EMBL/GenBank/DDBJ whole genome shotgun (WGS) entry which is preliminary data.</text>
</comment>
<evidence type="ECO:0000256" key="10">
    <source>
        <dbReference type="SAM" id="Phobius"/>
    </source>
</evidence>
<feature type="transmembrane region" description="Helical" evidence="10">
    <location>
        <begin position="40"/>
        <end position="60"/>
    </location>
</feature>
<keyword evidence="4 10" id="KW-0812">Transmembrane</keyword>
<dbReference type="GO" id="GO:0008527">
    <property type="term" value="F:taste receptor activity"/>
    <property type="evidence" value="ECO:0007669"/>
    <property type="project" value="InterPro"/>
</dbReference>
<dbReference type="EMBL" id="WIXP02000008">
    <property type="protein sequence ID" value="KAF6207044.1"/>
    <property type="molecule type" value="Genomic_DNA"/>
</dbReference>
<keyword evidence="8" id="KW-0807">Transducer</keyword>
<dbReference type="PIRSF" id="PIRSF038981">
    <property type="entry name" value="GRP"/>
    <property type="match status" value="1"/>
</dbReference>
<evidence type="ECO:0000256" key="4">
    <source>
        <dbReference type="ARBA" id="ARBA00022692"/>
    </source>
</evidence>
<evidence type="ECO:0000256" key="6">
    <source>
        <dbReference type="ARBA" id="ARBA00023136"/>
    </source>
</evidence>
<dbReference type="GO" id="GO:0007165">
    <property type="term" value="P:signal transduction"/>
    <property type="evidence" value="ECO:0007669"/>
    <property type="project" value="UniProtKB-KW"/>
</dbReference>
<feature type="region of interest" description="Disordered" evidence="9">
    <location>
        <begin position="1"/>
        <end position="32"/>
    </location>
</feature>
<evidence type="ECO:0000256" key="1">
    <source>
        <dbReference type="ARBA" id="ARBA00004651"/>
    </source>
</evidence>
<evidence type="ECO:0000256" key="7">
    <source>
        <dbReference type="ARBA" id="ARBA00023170"/>
    </source>
</evidence>
<evidence type="ECO:0000256" key="5">
    <source>
        <dbReference type="ARBA" id="ARBA00022989"/>
    </source>
</evidence>
<feature type="transmembrane region" description="Helical" evidence="10">
    <location>
        <begin position="110"/>
        <end position="127"/>
    </location>
</feature>
<evidence type="ECO:0000256" key="3">
    <source>
        <dbReference type="ARBA" id="ARBA00022475"/>
    </source>
</evidence>
<organism evidence="11 12">
    <name type="scientific">Apolygus lucorum</name>
    <name type="common">Small green plant bug</name>
    <name type="synonym">Lygocoris lucorum</name>
    <dbReference type="NCBI Taxonomy" id="248454"/>
    <lineage>
        <taxon>Eukaryota</taxon>
        <taxon>Metazoa</taxon>
        <taxon>Ecdysozoa</taxon>
        <taxon>Arthropoda</taxon>
        <taxon>Hexapoda</taxon>
        <taxon>Insecta</taxon>
        <taxon>Pterygota</taxon>
        <taxon>Neoptera</taxon>
        <taxon>Paraneoptera</taxon>
        <taxon>Hemiptera</taxon>
        <taxon>Heteroptera</taxon>
        <taxon>Panheteroptera</taxon>
        <taxon>Cimicomorpha</taxon>
        <taxon>Miridae</taxon>
        <taxon>Mirini</taxon>
        <taxon>Apolygus</taxon>
    </lineage>
</organism>
<dbReference type="PANTHER" id="PTHR21421:SF29">
    <property type="entry name" value="GUSTATORY RECEPTOR 5A FOR TREHALOSE-RELATED"/>
    <property type="match status" value="1"/>
</dbReference>
<feature type="transmembrane region" description="Helical" evidence="10">
    <location>
        <begin position="197"/>
        <end position="218"/>
    </location>
</feature>
<dbReference type="GO" id="GO:0005886">
    <property type="term" value="C:plasma membrane"/>
    <property type="evidence" value="ECO:0007669"/>
    <property type="project" value="UniProtKB-SubCell"/>
</dbReference>
<dbReference type="AlphaFoldDB" id="A0A8S9XEU6"/>
<evidence type="ECO:0000313" key="12">
    <source>
        <dbReference type="Proteomes" id="UP000466442"/>
    </source>
</evidence>
<dbReference type="GO" id="GO:0050916">
    <property type="term" value="P:sensory perception of sweet taste"/>
    <property type="evidence" value="ECO:0007669"/>
    <property type="project" value="UniProtKB-ARBA"/>
</dbReference>
<keyword evidence="3" id="KW-1003">Cell membrane</keyword>
<protein>
    <recommendedName>
        <fullName evidence="8">Gustatory receptor</fullName>
    </recommendedName>
</protein>